<comment type="caution">
    <text evidence="2">The sequence shown here is derived from an EMBL/GenBank/DDBJ whole genome shotgun (WGS) entry which is preliminary data.</text>
</comment>
<keyword evidence="2" id="KW-0808">Transferase</keyword>
<keyword evidence="3" id="KW-1185">Reference proteome</keyword>
<sequence>MDVVPVYAGPTRGYCFAPEDFLCPETKPTHLPVGVRPGDKFLGLDLTAHWLPNYSDQISAWRRHGATIHIVVYDLLPLARPDWFEKATSQHFARWFKTVTNHADQVLCISESVAQEFRRRIIGTSAHERVKVSRLHLSGDIVGSIPSVGRCERVAQTLDHVRSRPTILMIGTIEPRKGYDRALDAFDWLWSHESSAAPDLVIVGKPGWKTAPLQERIRNHRENGLRLHWLENVSDEALMELYESSRAIFHASYDEGFGLPLTEAATHRRWALVRDLPVFREQNLSNVRYFDSDAPEALGTKVLDLMGEAERGLPPAASPTPNWAWSVGKLLEELGLTHDGVVRQPPVLRMVS</sequence>
<proteinExistence type="predicted"/>
<dbReference type="GO" id="GO:0016757">
    <property type="term" value="F:glycosyltransferase activity"/>
    <property type="evidence" value="ECO:0007669"/>
    <property type="project" value="UniProtKB-KW"/>
</dbReference>
<evidence type="ECO:0000313" key="3">
    <source>
        <dbReference type="Proteomes" id="UP001203058"/>
    </source>
</evidence>
<dbReference type="InterPro" id="IPR001296">
    <property type="entry name" value="Glyco_trans_1"/>
</dbReference>
<gene>
    <name evidence="2" type="ORF">LZ016_13630</name>
</gene>
<dbReference type="SUPFAM" id="SSF53756">
    <property type="entry name" value="UDP-Glycosyltransferase/glycogen phosphorylase"/>
    <property type="match status" value="1"/>
</dbReference>
<dbReference type="EC" id="2.4.-.-" evidence="2"/>
<evidence type="ECO:0000313" key="2">
    <source>
        <dbReference type="EMBL" id="MCH8617133.1"/>
    </source>
</evidence>
<dbReference type="Gene3D" id="3.40.50.2000">
    <property type="entry name" value="Glycogen Phosphorylase B"/>
    <property type="match status" value="1"/>
</dbReference>
<dbReference type="Proteomes" id="UP001203058">
    <property type="component" value="Unassembled WGS sequence"/>
</dbReference>
<organism evidence="2 3">
    <name type="scientific">Sphingomonas telluris</name>
    <dbReference type="NCBI Taxonomy" id="2907998"/>
    <lineage>
        <taxon>Bacteria</taxon>
        <taxon>Pseudomonadati</taxon>
        <taxon>Pseudomonadota</taxon>
        <taxon>Alphaproteobacteria</taxon>
        <taxon>Sphingomonadales</taxon>
        <taxon>Sphingomonadaceae</taxon>
        <taxon>Sphingomonas</taxon>
    </lineage>
</organism>
<dbReference type="PANTHER" id="PTHR46401">
    <property type="entry name" value="GLYCOSYLTRANSFERASE WBBK-RELATED"/>
    <property type="match status" value="1"/>
</dbReference>
<accession>A0ABS9VR02</accession>
<dbReference type="EMBL" id="JAKZHW010000002">
    <property type="protein sequence ID" value="MCH8617133.1"/>
    <property type="molecule type" value="Genomic_DNA"/>
</dbReference>
<dbReference type="PANTHER" id="PTHR46401:SF9">
    <property type="entry name" value="MANNOSYLTRANSFERASE A"/>
    <property type="match status" value="1"/>
</dbReference>
<reference evidence="2 3" key="1">
    <citation type="submission" date="2022-03" db="EMBL/GenBank/DDBJ databases">
        <authorList>
            <person name="Jo J.-H."/>
            <person name="Im W.-T."/>
        </authorList>
    </citation>
    <scope>NUCLEOTIDE SEQUENCE [LARGE SCALE GENOMIC DNA]</scope>
    <source>
        <strain evidence="2 3">SM33</strain>
    </source>
</reference>
<protein>
    <submittedName>
        <fullName evidence="2">Glycosyltransferase</fullName>
        <ecNumber evidence="2">2.4.-.-</ecNumber>
    </submittedName>
</protein>
<feature type="domain" description="Glycosyl transferase family 1" evidence="1">
    <location>
        <begin position="162"/>
        <end position="306"/>
    </location>
</feature>
<name>A0ABS9VR02_9SPHN</name>
<dbReference type="Pfam" id="PF00534">
    <property type="entry name" value="Glycos_transf_1"/>
    <property type="match status" value="1"/>
</dbReference>
<evidence type="ECO:0000259" key="1">
    <source>
        <dbReference type="Pfam" id="PF00534"/>
    </source>
</evidence>
<keyword evidence="2" id="KW-0328">Glycosyltransferase</keyword>
<dbReference type="RefSeq" id="WP_241448000.1">
    <property type="nucleotide sequence ID" value="NZ_JAKZHW010000002.1"/>
</dbReference>